<dbReference type="PANTHER" id="PTHR43685">
    <property type="entry name" value="GLYCOSYLTRANSFERASE"/>
    <property type="match status" value="1"/>
</dbReference>
<dbReference type="InterPro" id="IPR050834">
    <property type="entry name" value="Glycosyltransf_2"/>
</dbReference>
<accession>A0A0A7S2H4</accession>
<dbReference type="RefSeq" id="WP_039105515.1">
    <property type="nucleotide sequence ID" value="NZ_CP009056.1"/>
</dbReference>
<feature type="domain" description="Glycosyltransferase 2-like" evidence="4">
    <location>
        <begin position="7"/>
        <end position="157"/>
    </location>
</feature>
<dbReference type="Proteomes" id="UP000030901">
    <property type="component" value="Chromosome"/>
</dbReference>
<dbReference type="AlphaFoldDB" id="A0A0A7S2H4"/>
<dbReference type="Pfam" id="PF00535">
    <property type="entry name" value="Glycos_transf_2"/>
    <property type="match status" value="1"/>
</dbReference>
<dbReference type="KEGG" id="fpp:FPB0191_01842"/>
<evidence type="ECO:0000313" key="6">
    <source>
        <dbReference type="Proteomes" id="UP000030901"/>
    </source>
</evidence>
<dbReference type="GO" id="GO:0016757">
    <property type="term" value="F:glycosyltransferase activity"/>
    <property type="evidence" value="ECO:0007669"/>
    <property type="project" value="UniProtKB-KW"/>
</dbReference>
<dbReference type="InterPro" id="IPR029044">
    <property type="entry name" value="Nucleotide-diphossugar_trans"/>
</dbReference>
<gene>
    <name evidence="5" type="ORF">FPB0191_01842</name>
</gene>
<dbReference type="EMBL" id="CP009056">
    <property type="protein sequence ID" value="AJA45658.1"/>
    <property type="molecule type" value="Genomic_DNA"/>
</dbReference>
<dbReference type="HOGENOM" id="CLU_025996_0_9_6"/>
<proteinExistence type="inferred from homology"/>
<keyword evidence="6" id="KW-1185">Reference proteome</keyword>
<dbReference type="SUPFAM" id="SSF53448">
    <property type="entry name" value="Nucleotide-diphospho-sugar transferases"/>
    <property type="match status" value="1"/>
</dbReference>
<evidence type="ECO:0000313" key="5">
    <source>
        <dbReference type="EMBL" id="AJA45658.1"/>
    </source>
</evidence>
<keyword evidence="2" id="KW-0328">Glycosyltransferase</keyword>
<evidence type="ECO:0000256" key="2">
    <source>
        <dbReference type="ARBA" id="ARBA00022676"/>
    </source>
</evidence>
<comment type="similarity">
    <text evidence="1">Belongs to the glycosyltransferase 2 family.</text>
</comment>
<evidence type="ECO:0000259" key="4">
    <source>
        <dbReference type="Pfam" id="PF00535"/>
    </source>
</evidence>
<dbReference type="PANTHER" id="PTHR43685:SF5">
    <property type="entry name" value="GLYCOSYLTRANSFERASE EPSE-RELATED"/>
    <property type="match status" value="1"/>
</dbReference>
<reference evidence="5 6" key="1">
    <citation type="journal article" date="2014" name="Appl. Environ. Microbiol.">
        <title>Gut symbionts from distinct hosts exhibit genotoxic activity via divergent colibactin biosynthetic pathways.</title>
        <authorList>
            <person name="Engel P."/>
            <person name="Vizcaino M.I."/>
            <person name="Crawford J.M."/>
        </authorList>
    </citation>
    <scope>NUCLEOTIDE SEQUENCE [LARGE SCALE GENOMIC DNA]</scope>
    <source>
        <strain evidence="5 6">PEB0191</strain>
    </source>
</reference>
<dbReference type="OrthoDB" id="9801954at2"/>
<dbReference type="Gene3D" id="3.90.550.10">
    <property type="entry name" value="Spore Coat Polysaccharide Biosynthesis Protein SpsA, Chain A"/>
    <property type="match status" value="1"/>
</dbReference>
<dbReference type="STRING" id="1267021.FPB0191_01842"/>
<organism evidence="5 6">
    <name type="scientific">Frischella perrara</name>
    <dbReference type="NCBI Taxonomy" id="1267021"/>
    <lineage>
        <taxon>Bacteria</taxon>
        <taxon>Pseudomonadati</taxon>
        <taxon>Pseudomonadota</taxon>
        <taxon>Gammaproteobacteria</taxon>
        <taxon>Orbales</taxon>
        <taxon>Orbaceae</taxon>
        <taxon>Frischella</taxon>
    </lineage>
</organism>
<protein>
    <submittedName>
        <fullName evidence="5">Glycosyltransferases</fullName>
    </submittedName>
</protein>
<evidence type="ECO:0000256" key="1">
    <source>
        <dbReference type="ARBA" id="ARBA00006739"/>
    </source>
</evidence>
<dbReference type="InterPro" id="IPR001173">
    <property type="entry name" value="Glyco_trans_2-like"/>
</dbReference>
<keyword evidence="3 5" id="KW-0808">Transferase</keyword>
<name>A0A0A7S2H4_FRIPE</name>
<sequence length="271" mass="31617">MNFSVLMSVYYKENPLHLNQSLLSIWDEQILKPNEIVLVEDGPLNDGLYDVIEQWQNKIPSILKRIKLDKNLGTGKAKNVGLKHCSHSYIAIMDSDDISLPERFQKQISCLKENPQLAILGSQMSEFIDNIENVVAIREVPTEHSDIIKFSKYRSPFNNQSIIYRKDMIENVGGYQHHLFMEDYNLFLRVISKGTEVKNLPDNLVMARVGNDLYRRRRGIQYIKSEWQLAKLKSSLKIQNKPAIYSLFLFRSLPRLLPGNLLRPIYYFLRK</sequence>
<evidence type="ECO:0000256" key="3">
    <source>
        <dbReference type="ARBA" id="ARBA00022679"/>
    </source>
</evidence>